<evidence type="ECO:0000259" key="7">
    <source>
        <dbReference type="PROSITE" id="PS50850"/>
    </source>
</evidence>
<dbReference type="InterPro" id="IPR020846">
    <property type="entry name" value="MFS_dom"/>
</dbReference>
<name>M7SUD3_EUTLA</name>
<dbReference type="Gene3D" id="1.20.1250.20">
    <property type="entry name" value="MFS general substrate transporter like domains"/>
    <property type="match status" value="1"/>
</dbReference>
<feature type="transmembrane region" description="Helical" evidence="6">
    <location>
        <begin position="253"/>
        <end position="272"/>
    </location>
</feature>
<feature type="transmembrane region" description="Helical" evidence="6">
    <location>
        <begin position="390"/>
        <end position="408"/>
    </location>
</feature>
<dbReference type="PANTHER" id="PTHR23501:SF198">
    <property type="entry name" value="AZOLE RESISTANCE PROTEIN 1-RELATED"/>
    <property type="match status" value="1"/>
</dbReference>
<evidence type="ECO:0000313" key="9">
    <source>
        <dbReference type="Proteomes" id="UP000012174"/>
    </source>
</evidence>
<feature type="transmembrane region" description="Helical" evidence="6">
    <location>
        <begin position="525"/>
        <end position="546"/>
    </location>
</feature>
<gene>
    <name evidence="8" type="ORF">UCREL1_2817</name>
</gene>
<reference evidence="9" key="1">
    <citation type="journal article" date="2013" name="Genome Announc.">
        <title>Draft genome sequence of the grapevine dieback fungus Eutypa lata UCR-EL1.</title>
        <authorList>
            <person name="Blanco-Ulate B."/>
            <person name="Rolshausen P.E."/>
            <person name="Cantu D."/>
        </authorList>
    </citation>
    <scope>NUCLEOTIDE SEQUENCE [LARGE SCALE GENOMIC DNA]</scope>
    <source>
        <strain evidence="9">UCR-EL1</strain>
    </source>
</reference>
<evidence type="ECO:0000256" key="5">
    <source>
        <dbReference type="SAM" id="MobiDB-lite"/>
    </source>
</evidence>
<dbReference type="HOGENOM" id="CLU_000960_22_1_1"/>
<dbReference type="OrthoDB" id="10021397at2759"/>
<organism evidence="8 9">
    <name type="scientific">Eutypa lata (strain UCR-EL1)</name>
    <name type="common">Grapevine dieback disease fungus</name>
    <name type="synonym">Eutypa armeniacae</name>
    <dbReference type="NCBI Taxonomy" id="1287681"/>
    <lineage>
        <taxon>Eukaryota</taxon>
        <taxon>Fungi</taxon>
        <taxon>Dikarya</taxon>
        <taxon>Ascomycota</taxon>
        <taxon>Pezizomycotina</taxon>
        <taxon>Sordariomycetes</taxon>
        <taxon>Xylariomycetidae</taxon>
        <taxon>Xylariales</taxon>
        <taxon>Diatrypaceae</taxon>
        <taxon>Eutypa</taxon>
    </lineage>
</organism>
<dbReference type="GO" id="GO:0022857">
    <property type="term" value="F:transmembrane transporter activity"/>
    <property type="evidence" value="ECO:0007669"/>
    <property type="project" value="InterPro"/>
</dbReference>
<feature type="domain" description="Major facilitator superfamily (MFS) profile" evidence="7">
    <location>
        <begin position="59"/>
        <end position="548"/>
    </location>
</feature>
<feature type="transmembrane region" description="Helical" evidence="6">
    <location>
        <begin position="56"/>
        <end position="74"/>
    </location>
</feature>
<feature type="transmembrane region" description="Helical" evidence="6">
    <location>
        <begin position="414"/>
        <end position="435"/>
    </location>
</feature>
<feature type="transmembrane region" description="Helical" evidence="6">
    <location>
        <begin position="323"/>
        <end position="343"/>
    </location>
</feature>
<feature type="transmembrane region" description="Helical" evidence="6">
    <location>
        <begin position="363"/>
        <end position="383"/>
    </location>
</feature>
<dbReference type="PROSITE" id="PS50850">
    <property type="entry name" value="MFS"/>
    <property type="match status" value="1"/>
</dbReference>
<comment type="subcellular location">
    <subcellularLocation>
        <location evidence="1">Membrane</location>
        <topology evidence="1">Multi-pass membrane protein</topology>
    </subcellularLocation>
</comment>
<proteinExistence type="predicted"/>
<protein>
    <submittedName>
        <fullName evidence="8">Putative efflux pump antibiotic resistance protein</fullName>
    </submittedName>
</protein>
<dbReference type="Gene3D" id="1.20.1720.10">
    <property type="entry name" value="Multidrug resistance protein D"/>
    <property type="match status" value="1"/>
</dbReference>
<keyword evidence="2 6" id="KW-0812">Transmembrane</keyword>
<dbReference type="Proteomes" id="UP000012174">
    <property type="component" value="Unassembled WGS sequence"/>
</dbReference>
<dbReference type="InterPro" id="IPR011701">
    <property type="entry name" value="MFS"/>
</dbReference>
<evidence type="ECO:0000256" key="2">
    <source>
        <dbReference type="ARBA" id="ARBA00022692"/>
    </source>
</evidence>
<evidence type="ECO:0000256" key="1">
    <source>
        <dbReference type="ARBA" id="ARBA00004141"/>
    </source>
</evidence>
<dbReference type="PANTHER" id="PTHR23501">
    <property type="entry name" value="MAJOR FACILITATOR SUPERFAMILY"/>
    <property type="match status" value="1"/>
</dbReference>
<keyword evidence="9" id="KW-1185">Reference proteome</keyword>
<feature type="region of interest" description="Disordered" evidence="5">
    <location>
        <begin position="1"/>
        <end position="33"/>
    </location>
</feature>
<dbReference type="Pfam" id="PF07690">
    <property type="entry name" value="MFS_1"/>
    <property type="match status" value="1"/>
</dbReference>
<feature type="transmembrane region" description="Helical" evidence="6">
    <location>
        <begin position="149"/>
        <end position="174"/>
    </location>
</feature>
<dbReference type="eggNOG" id="KOG0254">
    <property type="taxonomic scope" value="Eukaryota"/>
</dbReference>
<feature type="transmembrane region" description="Helical" evidence="6">
    <location>
        <begin position="123"/>
        <end position="143"/>
    </location>
</feature>
<feature type="transmembrane region" description="Helical" evidence="6">
    <location>
        <begin position="447"/>
        <end position="474"/>
    </location>
</feature>
<dbReference type="GO" id="GO:0005886">
    <property type="term" value="C:plasma membrane"/>
    <property type="evidence" value="ECO:0007669"/>
    <property type="project" value="TreeGrafter"/>
</dbReference>
<evidence type="ECO:0000313" key="8">
    <source>
        <dbReference type="EMBL" id="EMR70149.1"/>
    </source>
</evidence>
<accession>M7SUD3</accession>
<dbReference type="InterPro" id="IPR036259">
    <property type="entry name" value="MFS_trans_sf"/>
</dbReference>
<dbReference type="KEGG" id="ela:UCREL1_2817"/>
<feature type="transmembrane region" description="Helical" evidence="6">
    <location>
        <begin position="181"/>
        <end position="200"/>
    </location>
</feature>
<dbReference type="CDD" id="cd17502">
    <property type="entry name" value="MFS_Azr1_MDR_like"/>
    <property type="match status" value="1"/>
</dbReference>
<dbReference type="EMBL" id="KB705938">
    <property type="protein sequence ID" value="EMR70149.1"/>
    <property type="molecule type" value="Genomic_DNA"/>
</dbReference>
<sequence>MDTSSSSTYDAQAPQKSESLQHVNQVTEPTDAETQVGDNYNLGSIDPENEVQGIKLLLIFVSIALCTFLVGLDFNLISTAIPVITSEFNSIRDVGWYGVAFQLALCSTQPLAGKTYVLFSKKIVFLIYLAIFEAGSLVCALAPTSNALIVGRAIAGLGASGLFAGGLVILTTIIPLYKRPIWTGAWGSTFAIATIVGPVIGGALTQNLTWRWCFYINLPIGGFAAVLCVVLLRIRTAETEMVPLTDKLRGLDGVGFTLFVGSMTMLLLALQWGGVEYAWNSSVIIGLLVGFVVIFAGLFIPWQLRLQDTALIPPRLFKTHRNVGLLCGVAFFVNGPFQAVIYWLPVWFQAVLGDSPEQSGIHYLPTVISDTVTSFVGSGIAMLIGYWNPFLVLGTVLVSLGGGTLSLLSPGVAFSKIIGFQILGGVGYCLTTNMAHIGTQASLPMELVPIGATNLLTVISISCSIFLAIGQLVFQRSILNNLSGTVSQEVADRVISAGATNLHSVVDTADLPAVIQAYGKSVTQVFYITAASPVIAFFLALACSWITTKRAPQVEQEEKGTMNI</sequence>
<feature type="transmembrane region" description="Helical" evidence="6">
    <location>
        <begin position="212"/>
        <end position="232"/>
    </location>
</feature>
<keyword evidence="4 6" id="KW-0472">Membrane</keyword>
<dbReference type="SUPFAM" id="SSF103473">
    <property type="entry name" value="MFS general substrate transporter"/>
    <property type="match status" value="2"/>
</dbReference>
<keyword evidence="3 6" id="KW-1133">Transmembrane helix</keyword>
<evidence type="ECO:0000256" key="4">
    <source>
        <dbReference type="ARBA" id="ARBA00023136"/>
    </source>
</evidence>
<dbReference type="OMA" id="LHKRAVW"/>
<evidence type="ECO:0000256" key="3">
    <source>
        <dbReference type="ARBA" id="ARBA00022989"/>
    </source>
</evidence>
<evidence type="ECO:0000256" key="6">
    <source>
        <dbReference type="SAM" id="Phobius"/>
    </source>
</evidence>
<feature type="transmembrane region" description="Helical" evidence="6">
    <location>
        <begin position="278"/>
        <end position="302"/>
    </location>
</feature>
<dbReference type="AlphaFoldDB" id="M7SUD3"/>